<sequence>MDNLHNRFQKFQKTIWFNIFCYFWTGFFSFLAFAPVSLTHFVWIAPFGFFG</sequence>
<feature type="transmembrane region" description="Helical" evidence="1">
    <location>
        <begin position="21"/>
        <end position="45"/>
    </location>
</feature>
<keyword evidence="1" id="KW-1133">Transmembrane helix</keyword>
<evidence type="ECO:0000256" key="1">
    <source>
        <dbReference type="SAM" id="Phobius"/>
    </source>
</evidence>
<dbReference type="AlphaFoldDB" id="M6VL58"/>
<keyword evidence="1" id="KW-0472">Membrane</keyword>
<proteinExistence type="predicted"/>
<evidence type="ECO:0000313" key="3">
    <source>
        <dbReference type="Proteomes" id="UP000012149"/>
    </source>
</evidence>
<name>M6VL58_9LEPT</name>
<organism evidence="2 3">
    <name type="scientific">Leptospira santarosai str. CBC1416</name>
    <dbReference type="NCBI Taxonomy" id="1193059"/>
    <lineage>
        <taxon>Bacteria</taxon>
        <taxon>Pseudomonadati</taxon>
        <taxon>Spirochaetota</taxon>
        <taxon>Spirochaetia</taxon>
        <taxon>Leptospirales</taxon>
        <taxon>Leptospiraceae</taxon>
        <taxon>Leptospira</taxon>
    </lineage>
</organism>
<protein>
    <submittedName>
        <fullName evidence="2">Uncharacterized protein</fullName>
    </submittedName>
</protein>
<dbReference type="EMBL" id="AKWE02000086">
    <property type="protein sequence ID" value="EMO58217.1"/>
    <property type="molecule type" value="Genomic_DNA"/>
</dbReference>
<gene>
    <name evidence="2" type="ORF">LEP1GSC161_1467</name>
</gene>
<comment type="caution">
    <text evidence="2">The sequence shown here is derived from an EMBL/GenBank/DDBJ whole genome shotgun (WGS) entry which is preliminary data.</text>
</comment>
<evidence type="ECO:0000313" key="2">
    <source>
        <dbReference type="EMBL" id="EMO58217.1"/>
    </source>
</evidence>
<accession>M6VL58</accession>
<keyword evidence="1" id="KW-0812">Transmembrane</keyword>
<reference evidence="2 3" key="1">
    <citation type="submission" date="2013-01" db="EMBL/GenBank/DDBJ databases">
        <authorList>
            <person name="Harkins D.M."/>
            <person name="Durkin A.S."/>
            <person name="Brinkac L.M."/>
            <person name="Haft D.H."/>
            <person name="Selengut J.D."/>
            <person name="Sanka R."/>
            <person name="DePew J."/>
            <person name="Purushe J."/>
            <person name="Matthias M.A."/>
            <person name="Vinetz J.M."/>
            <person name="Sutton G.G."/>
            <person name="Nierman W.C."/>
            <person name="Fouts D.E."/>
        </authorList>
    </citation>
    <scope>NUCLEOTIDE SEQUENCE [LARGE SCALE GENOMIC DNA]</scope>
    <source>
        <strain evidence="2 3">CBC1416</strain>
    </source>
</reference>
<dbReference type="Proteomes" id="UP000012149">
    <property type="component" value="Unassembled WGS sequence"/>
</dbReference>